<gene>
    <name evidence="1" type="ORF">UG56_001610</name>
</gene>
<dbReference type="EMBL" id="JZDQ02000002">
    <property type="protein sequence ID" value="OIJ28503.1"/>
    <property type="molecule type" value="Genomic_DNA"/>
</dbReference>
<dbReference type="RefSeq" id="WP_045551680.1">
    <property type="nucleotide sequence ID" value="NZ_JZDQ02000002.1"/>
</dbReference>
<proteinExistence type="predicted"/>
<sequence length="148" mass="15719">MLVLILIVIALLAVVAGFVAYGAATVRGQRKTLAAFRETAHAYFTRPQMGMWKLSATILVVSPDEVSLWKSGPGQPTQLLAFPARGATVAAAEVRINTARVVEGFVITSADGRSVPLTLWPEPTMGVAKPHTGALLVRTIEEIRGVLG</sequence>
<dbReference type="Proteomes" id="UP000033772">
    <property type="component" value="Unassembled WGS sequence"/>
</dbReference>
<organism evidence="1 2">
    <name type="scientific">Nocardioides luteus</name>
    <dbReference type="NCBI Taxonomy" id="1844"/>
    <lineage>
        <taxon>Bacteria</taxon>
        <taxon>Bacillati</taxon>
        <taxon>Actinomycetota</taxon>
        <taxon>Actinomycetes</taxon>
        <taxon>Propionibacteriales</taxon>
        <taxon>Nocardioidaceae</taxon>
        <taxon>Nocardioides</taxon>
    </lineage>
</organism>
<reference evidence="1" key="1">
    <citation type="submission" date="2016-10" db="EMBL/GenBank/DDBJ databases">
        <title>Draft Genome Sequence of Nocardioides luteus Strain BAFB, an Alkane-Degrading Bacterium Isolated from JP-7 Polluted Soil.</title>
        <authorList>
            <person name="Brown L."/>
            <person name="Ruiz O.N."/>
            <person name="Gunasekera T."/>
        </authorList>
    </citation>
    <scope>NUCLEOTIDE SEQUENCE [LARGE SCALE GENOMIC DNA]</scope>
    <source>
        <strain evidence="1">BAFB</strain>
    </source>
</reference>
<accession>A0A1J4NC33</accession>
<dbReference type="AlphaFoldDB" id="A0A1J4NC33"/>
<keyword evidence="2" id="KW-1185">Reference proteome</keyword>
<evidence type="ECO:0000313" key="1">
    <source>
        <dbReference type="EMBL" id="OIJ28503.1"/>
    </source>
</evidence>
<comment type="caution">
    <text evidence="1">The sequence shown here is derived from an EMBL/GenBank/DDBJ whole genome shotgun (WGS) entry which is preliminary data.</text>
</comment>
<name>A0A1J4NC33_9ACTN</name>
<dbReference type="STRING" id="1844.UG56_001610"/>
<protein>
    <submittedName>
        <fullName evidence="1">Uncharacterized protein</fullName>
    </submittedName>
</protein>
<evidence type="ECO:0000313" key="2">
    <source>
        <dbReference type="Proteomes" id="UP000033772"/>
    </source>
</evidence>
<dbReference type="OrthoDB" id="3784010at2"/>